<accession>A0A1Q8ZL10</accession>
<protein>
    <recommendedName>
        <fullName evidence="3">Sulfotransferase domain-containing protein</fullName>
    </recommendedName>
</protein>
<dbReference type="STRING" id="1867956.BJF95_13345"/>
<comment type="caution">
    <text evidence="1">The sequence shown here is derived from an EMBL/GenBank/DDBJ whole genome shotgun (WGS) entry which is preliminary data.</text>
</comment>
<name>A0A1Q8ZL10_9HYPH</name>
<organism evidence="1 2">
    <name type="scientific">Rhizobium oryziradicis</name>
    <dbReference type="NCBI Taxonomy" id="1867956"/>
    <lineage>
        <taxon>Bacteria</taxon>
        <taxon>Pseudomonadati</taxon>
        <taxon>Pseudomonadota</taxon>
        <taxon>Alphaproteobacteria</taxon>
        <taxon>Hyphomicrobiales</taxon>
        <taxon>Rhizobiaceae</taxon>
        <taxon>Rhizobium/Agrobacterium group</taxon>
        <taxon>Rhizobium</taxon>
    </lineage>
</organism>
<dbReference type="InterPro" id="IPR027417">
    <property type="entry name" value="P-loop_NTPase"/>
</dbReference>
<dbReference type="SUPFAM" id="SSF52540">
    <property type="entry name" value="P-loop containing nucleoside triphosphate hydrolases"/>
    <property type="match status" value="1"/>
</dbReference>
<keyword evidence="2" id="KW-1185">Reference proteome</keyword>
<reference evidence="1 2" key="1">
    <citation type="submission" date="2016-09" db="EMBL/GenBank/DDBJ databases">
        <title>Rhizobium oryziradicis sp. nov., isolated from the root of rice.</title>
        <authorList>
            <person name="Zhao J."/>
            <person name="Zhang X."/>
        </authorList>
    </citation>
    <scope>NUCLEOTIDE SEQUENCE [LARGE SCALE GENOMIC DNA]</scope>
    <source>
        <strain evidence="1 2">N19</strain>
    </source>
</reference>
<dbReference type="Gene3D" id="3.40.50.300">
    <property type="entry name" value="P-loop containing nucleotide triphosphate hydrolases"/>
    <property type="match status" value="1"/>
</dbReference>
<dbReference type="AlphaFoldDB" id="A0A1Q8ZL10"/>
<evidence type="ECO:0000313" key="1">
    <source>
        <dbReference type="EMBL" id="OLP42419.1"/>
    </source>
</evidence>
<dbReference type="EMBL" id="MKIM01000033">
    <property type="protein sequence ID" value="OLP42419.1"/>
    <property type="molecule type" value="Genomic_DNA"/>
</dbReference>
<dbReference type="Proteomes" id="UP000186894">
    <property type="component" value="Unassembled WGS sequence"/>
</dbReference>
<gene>
    <name evidence="1" type="ORF">BJF95_13345</name>
</gene>
<proteinExistence type="predicted"/>
<evidence type="ECO:0008006" key="3">
    <source>
        <dbReference type="Google" id="ProtNLM"/>
    </source>
</evidence>
<evidence type="ECO:0000313" key="2">
    <source>
        <dbReference type="Proteomes" id="UP000186894"/>
    </source>
</evidence>
<sequence length="309" mass="35081">MLIEHGILYPEVSIRGFGHHDLAFLLHGQYAKWATPQDRSLTDLRDILRGIVLPSAATTILLSSENFYVYPKPSALRSLLVEAGLHSSDEIVIVCYVRRQDDAHVSWYNQSVKAQGNTSSLNTTIIREHGLWDYATRLQPWADEFGINSILVRDYTPFSQRTADIRDDFLAILGADRDRFHLPAGRENERVNRDILAFQRWVNHLPLSAKKKRRYHKQLIELTAASEGAQFFDDTPLLSLAARETLLASYAASNAVLAKMYLKQETIFDPLEEKDIAAGTALSGLTIRKIFRILAWIAGFRNSFQTIPR</sequence>